<evidence type="ECO:0000313" key="2">
    <source>
        <dbReference type="Proteomes" id="UP000295146"/>
    </source>
</evidence>
<comment type="caution">
    <text evidence="1">The sequence shown here is derived from an EMBL/GenBank/DDBJ whole genome shotgun (WGS) entry which is preliminary data.</text>
</comment>
<keyword evidence="2" id="KW-1185">Reference proteome</keyword>
<protein>
    <submittedName>
        <fullName evidence="1">Uncharacterized protein</fullName>
    </submittedName>
</protein>
<dbReference type="AlphaFoldDB" id="A0A4R8C3T1"/>
<name>A0A4R8C3T1_9ACTN</name>
<dbReference type="Proteomes" id="UP000295146">
    <property type="component" value="Unassembled WGS sequence"/>
</dbReference>
<proteinExistence type="predicted"/>
<organism evidence="1 2">
    <name type="scientific">Kribbella pratensis</name>
    <dbReference type="NCBI Taxonomy" id="2512112"/>
    <lineage>
        <taxon>Bacteria</taxon>
        <taxon>Bacillati</taxon>
        <taxon>Actinomycetota</taxon>
        <taxon>Actinomycetes</taxon>
        <taxon>Propionibacteriales</taxon>
        <taxon>Kribbellaceae</taxon>
        <taxon>Kribbella</taxon>
    </lineage>
</organism>
<evidence type="ECO:0000313" key="1">
    <source>
        <dbReference type="EMBL" id="TDW70482.1"/>
    </source>
</evidence>
<dbReference type="EMBL" id="SODP01000002">
    <property type="protein sequence ID" value="TDW70482.1"/>
    <property type="molecule type" value="Genomic_DNA"/>
</dbReference>
<gene>
    <name evidence="1" type="ORF">EV653_4526</name>
</gene>
<accession>A0A4R8C3T1</accession>
<sequence length="170" mass="17554">MTSWCRGVGWLSFGGEVLWCGGVGGRAFEVVEAGEFVGEAGGGFGWFGAVDAFHDDVRSGEEAVGFVVLEDLRGEYADEAGGGDNVGFFAEIVLVAGAGSPEEQVVAEDEGAVGHAARDLFHVFGVDAVATGDRGHLVQEIVMLGQSTSPSRAGVAGRIREAGWGGIHRV</sequence>
<reference evidence="1 2" key="1">
    <citation type="submission" date="2019-03" db="EMBL/GenBank/DDBJ databases">
        <title>Genomic Encyclopedia of Type Strains, Phase III (KMG-III): the genomes of soil and plant-associated and newly described type strains.</title>
        <authorList>
            <person name="Whitman W."/>
        </authorList>
    </citation>
    <scope>NUCLEOTIDE SEQUENCE [LARGE SCALE GENOMIC DNA]</scope>
    <source>
        <strain evidence="1 2">VKM Ac-2573</strain>
    </source>
</reference>